<keyword evidence="6" id="KW-0472">Membrane</keyword>
<dbReference type="InterPro" id="IPR016024">
    <property type="entry name" value="ARM-type_fold"/>
</dbReference>
<feature type="region of interest" description="Disordered" evidence="8">
    <location>
        <begin position="849"/>
        <end position="951"/>
    </location>
</feature>
<keyword evidence="11" id="KW-1185">Reference proteome</keyword>
<feature type="region of interest" description="Disordered" evidence="8">
    <location>
        <begin position="763"/>
        <end position="789"/>
    </location>
</feature>
<evidence type="ECO:0000256" key="3">
    <source>
        <dbReference type="ARBA" id="ARBA00022448"/>
    </source>
</evidence>
<evidence type="ECO:0000256" key="8">
    <source>
        <dbReference type="SAM" id="MobiDB-lite"/>
    </source>
</evidence>
<evidence type="ECO:0000256" key="5">
    <source>
        <dbReference type="ARBA" id="ARBA00022927"/>
    </source>
</evidence>
<reference evidence="10" key="2">
    <citation type="submission" date="2019-07" db="EMBL/GenBank/DDBJ databases">
        <authorList>
            <person name="Yang Y."/>
            <person name="Bocs S."/>
            <person name="Baudouin L."/>
        </authorList>
    </citation>
    <scope>NUCLEOTIDE SEQUENCE</scope>
    <source>
        <tissue evidence="10">Spear leaf of Hainan Tall coconut</tissue>
    </source>
</reference>
<dbReference type="Proteomes" id="UP000797356">
    <property type="component" value="Chromosome 6"/>
</dbReference>
<evidence type="ECO:0000256" key="1">
    <source>
        <dbReference type="ARBA" id="ARBA00004308"/>
    </source>
</evidence>
<feature type="compositionally biased region" description="Basic residues" evidence="8">
    <location>
        <begin position="897"/>
        <end position="915"/>
    </location>
</feature>
<evidence type="ECO:0000313" key="10">
    <source>
        <dbReference type="EMBL" id="KAG1347084.1"/>
    </source>
</evidence>
<comment type="subcellular location">
    <subcellularLocation>
        <location evidence="1">Endomembrane system</location>
    </subcellularLocation>
    <subcellularLocation>
        <location evidence="7">Golgi apparatus</location>
    </subcellularLocation>
</comment>
<dbReference type="InterPro" id="IPR011989">
    <property type="entry name" value="ARM-like"/>
</dbReference>
<dbReference type="GO" id="GO:0010008">
    <property type="term" value="C:endosome membrane"/>
    <property type="evidence" value="ECO:0007669"/>
    <property type="project" value="TreeGrafter"/>
</dbReference>
<dbReference type="GO" id="GO:0005794">
    <property type="term" value="C:Golgi apparatus"/>
    <property type="evidence" value="ECO:0007669"/>
    <property type="project" value="UniProtKB-SubCell"/>
</dbReference>
<evidence type="ECO:0000256" key="4">
    <source>
        <dbReference type="ARBA" id="ARBA00022737"/>
    </source>
</evidence>
<dbReference type="PANTHER" id="PTHR22781">
    <property type="entry name" value="DELTA ADAPTIN-RELATED"/>
    <property type="match status" value="1"/>
</dbReference>
<dbReference type="GO" id="GO:0006896">
    <property type="term" value="P:Golgi to vacuole transport"/>
    <property type="evidence" value="ECO:0007669"/>
    <property type="project" value="TreeGrafter"/>
</dbReference>
<evidence type="ECO:0000313" key="11">
    <source>
        <dbReference type="Proteomes" id="UP000797356"/>
    </source>
</evidence>
<comment type="function">
    <text evidence="7">Part of the AP-3 complex, an adaptor-related complex which seems to be clathrin-associated. The complex is associated with the Golgi region as well as more peripheral structures. It facilitates the budding of vesicles from the Golgi membrane and may be directly involved in trafficking to the vacuole. It also function in maintaining the identity of lytic vacuoles and in regulating the transition between storage and lytic vacuoles.</text>
</comment>
<dbReference type="InterPro" id="IPR017105">
    <property type="entry name" value="AP3_complex_dsu"/>
</dbReference>
<accession>A0A8K0IBB6</accession>
<gene>
    <name evidence="10" type="ORF">COCNU_06G009130</name>
</gene>
<proteinExistence type="inferred from homology"/>
<feature type="compositionally biased region" description="Basic and acidic residues" evidence="8">
    <location>
        <begin position="860"/>
        <end position="874"/>
    </location>
</feature>
<evidence type="ECO:0000259" key="9">
    <source>
        <dbReference type="Pfam" id="PF01602"/>
    </source>
</evidence>
<evidence type="ECO:0000256" key="6">
    <source>
        <dbReference type="ARBA" id="ARBA00023136"/>
    </source>
</evidence>
<comment type="similarity">
    <text evidence="2 7">Belongs to the adaptor complexes large subunit family.</text>
</comment>
<keyword evidence="7" id="KW-0333">Golgi apparatus</keyword>
<comment type="subunit">
    <text evidence="7">Adaptor protein complex 3 (AP-3) is a heterotetramer.</text>
</comment>
<feature type="domain" description="Clathrin/coatomer adaptor adaptin-like N-terminal" evidence="9">
    <location>
        <begin position="46"/>
        <end position="645"/>
    </location>
</feature>
<dbReference type="SUPFAM" id="SSF48371">
    <property type="entry name" value="ARM repeat"/>
    <property type="match status" value="1"/>
</dbReference>
<protein>
    <recommendedName>
        <fullName evidence="7">AP-3 complex subunit delta</fullName>
    </recommendedName>
</protein>
<dbReference type="GO" id="GO:0030123">
    <property type="term" value="C:AP-3 adaptor complex"/>
    <property type="evidence" value="ECO:0007669"/>
    <property type="project" value="InterPro"/>
</dbReference>
<sequence length="963" mass="106113">MAGGSSSSTASTPSLVDSLFQRSLDDLIKSLRSQLAGTEPVLLSRALAEIRREIRSSDPDTKAIALQKLTYLSSLYGLDASWAAFHALELLPSSSLLHKRLAYLAASLSFHPSTTDVIPLSTHQLRKDLSPSSPPHFSSLALHLLSLSASPDLARHLAPDLLPLLSPRSSPPSPLRPKAAAVALRALSLCPDVVPLLFKPLVDCLSSPDPRVVSAAVGAFAELASSGDPSPYLHLAPEFYRVLADSRSNWILIKLLKIFARLAPLEPRLAARLVDPLCDLLRRSSAQSLVFECVRTVFSGLPDHDRAVRLAVDKVREFLASADDPNLRYLGLRALSMLGPPHSWAVEESREAVTRSLADPDPNIRREALRLIMGMVFDSNVFEISILLVNYALKSDPIFANDILDAVLTTCGRNVYELIVDFDWYVSLLGEMARNPHCTRGEEIERQLVDIGLRVRDARPELVRVARDLLIDPALLGNPFLCRILSAAAWVSGEYVEFSRKPLELVEALLQPRTSLLPPLVRAVYIQAVFKVIVFCFNTYIDQLEISQLSSLGNSTTGGASSVIESKSAAAASCIADGITGIESNDGIATGDKPASLFSSMENKDPFTYESLTKMLILIETAVDLLAENDEVEVQERARNVLGLIHMLREVPTWKTEEQGFIKDNRIGEIVNLLQSMFSEELGPVSVNAQKRVPVPEGLVLEENLANLAWTLAEDDTAPSMSISFSLRSHQHGETKDDAVSSVQSTSLLAEHRKRHGLYYLPAEKDETESNDYPRANDPLLPASQGDASEDLVRLTDQSMIPRKVKHSKPRPVVIKLDEGDAVLTSPLTAVKESKDDLLSGAIHDVLLGKEGKPSSSQKRYLDKSSQRRVKDVSDNGESISLSKENLDLGDKEHRSSGSRRSKHRSHGKERHRSPQKNEEKEEKNHRNSTRSSHHHERHKHRQRGEALLNVAPQAPVIQDFLL</sequence>
<dbReference type="GO" id="GO:0006623">
    <property type="term" value="P:protein targeting to vacuole"/>
    <property type="evidence" value="ECO:0007669"/>
    <property type="project" value="TreeGrafter"/>
</dbReference>
<dbReference type="Gene3D" id="1.25.10.10">
    <property type="entry name" value="Leucine-rich Repeat Variant"/>
    <property type="match status" value="1"/>
</dbReference>
<dbReference type="Pfam" id="PF01602">
    <property type="entry name" value="Adaptin_N"/>
    <property type="match status" value="1"/>
</dbReference>
<dbReference type="PANTHER" id="PTHR22781:SF12">
    <property type="entry name" value="AP-3 COMPLEX SUBUNIT DELTA-1"/>
    <property type="match status" value="1"/>
</dbReference>
<dbReference type="EMBL" id="CM017877">
    <property type="protein sequence ID" value="KAG1347084.1"/>
    <property type="molecule type" value="Genomic_DNA"/>
</dbReference>
<keyword evidence="4" id="KW-0677">Repeat</keyword>
<feature type="compositionally biased region" description="Basic and acidic residues" evidence="8">
    <location>
        <begin position="916"/>
        <end position="926"/>
    </location>
</feature>
<feature type="compositionally biased region" description="Basic and acidic residues" evidence="8">
    <location>
        <begin position="885"/>
        <end position="896"/>
    </location>
</feature>
<dbReference type="InterPro" id="IPR002553">
    <property type="entry name" value="Clathrin/coatomer_adapt-like_N"/>
</dbReference>
<comment type="caution">
    <text evidence="10">The sequence shown here is derived from an EMBL/GenBank/DDBJ whole genome shotgun (WGS) entry which is preliminary data.</text>
</comment>
<dbReference type="AlphaFoldDB" id="A0A8K0IBB6"/>
<name>A0A8K0IBB6_COCNU</name>
<evidence type="ECO:0000256" key="2">
    <source>
        <dbReference type="ARBA" id="ARBA00006613"/>
    </source>
</evidence>
<evidence type="ECO:0000256" key="7">
    <source>
        <dbReference type="PIRNR" id="PIRNR037092"/>
    </source>
</evidence>
<keyword evidence="3 7" id="KW-0813">Transport</keyword>
<dbReference type="PIRSF" id="PIRSF037092">
    <property type="entry name" value="AP3_complex_delta"/>
    <property type="match status" value="1"/>
</dbReference>
<reference evidence="10" key="1">
    <citation type="journal article" date="2017" name="Gigascience">
        <title>The genome draft of coconut (Cocos nucifera).</title>
        <authorList>
            <person name="Xiao Y."/>
            <person name="Xu P."/>
            <person name="Fan H."/>
            <person name="Baudouin L."/>
            <person name="Xia W."/>
            <person name="Bocs S."/>
            <person name="Xu J."/>
            <person name="Li Q."/>
            <person name="Guo A."/>
            <person name="Zhou L."/>
            <person name="Li J."/>
            <person name="Wu Y."/>
            <person name="Ma Z."/>
            <person name="Armero A."/>
            <person name="Issali A.E."/>
            <person name="Liu N."/>
            <person name="Peng M."/>
            <person name="Yang Y."/>
        </authorList>
    </citation>
    <scope>NUCLEOTIDE SEQUENCE</scope>
    <source>
        <tissue evidence="10">Spear leaf of Hainan Tall coconut</tissue>
    </source>
</reference>
<organism evidence="10 11">
    <name type="scientific">Cocos nucifera</name>
    <name type="common">Coconut palm</name>
    <dbReference type="NCBI Taxonomy" id="13894"/>
    <lineage>
        <taxon>Eukaryota</taxon>
        <taxon>Viridiplantae</taxon>
        <taxon>Streptophyta</taxon>
        <taxon>Embryophyta</taxon>
        <taxon>Tracheophyta</taxon>
        <taxon>Spermatophyta</taxon>
        <taxon>Magnoliopsida</taxon>
        <taxon>Liliopsida</taxon>
        <taxon>Arecaceae</taxon>
        <taxon>Arecoideae</taxon>
        <taxon>Cocoseae</taxon>
        <taxon>Attaleinae</taxon>
        <taxon>Cocos</taxon>
    </lineage>
</organism>
<keyword evidence="5 7" id="KW-0653">Protein transport</keyword>
<feature type="compositionally biased region" description="Basic residues" evidence="8">
    <location>
        <begin position="927"/>
        <end position="943"/>
    </location>
</feature>
<dbReference type="OrthoDB" id="10264595at2759"/>